<gene>
    <name evidence="6" type="ORF">SETTUDRAFT_27576</name>
</gene>
<protein>
    <recommendedName>
        <fullName evidence="5">Alpha/beta hydrolase fold-3 domain-containing protein</fullName>
    </recommendedName>
</protein>
<dbReference type="RefSeq" id="XP_008024050.1">
    <property type="nucleotide sequence ID" value="XM_008025859.1"/>
</dbReference>
<evidence type="ECO:0000256" key="3">
    <source>
        <dbReference type="PROSITE-ProRule" id="PRU10038"/>
    </source>
</evidence>
<dbReference type="OrthoDB" id="2152029at2759"/>
<dbReference type="Pfam" id="PF07859">
    <property type="entry name" value="Abhydrolase_3"/>
    <property type="match status" value="1"/>
</dbReference>
<name>R0KFM9_EXST2</name>
<evidence type="ECO:0000259" key="5">
    <source>
        <dbReference type="Pfam" id="PF07859"/>
    </source>
</evidence>
<evidence type="ECO:0000256" key="2">
    <source>
        <dbReference type="ARBA" id="ARBA00022801"/>
    </source>
</evidence>
<proteinExistence type="inferred from homology"/>
<dbReference type="HOGENOM" id="CLU_019364_0_0_1"/>
<dbReference type="STRING" id="671987.R0KFM9"/>
<dbReference type="InterPro" id="IPR013094">
    <property type="entry name" value="AB_hydrolase_3"/>
</dbReference>
<reference evidence="6 7" key="1">
    <citation type="journal article" date="2012" name="PLoS Pathog.">
        <title>Diverse lifestyles and strategies of plant pathogenesis encoded in the genomes of eighteen Dothideomycetes fungi.</title>
        <authorList>
            <person name="Ohm R.A."/>
            <person name="Feau N."/>
            <person name="Henrissat B."/>
            <person name="Schoch C.L."/>
            <person name="Horwitz B.A."/>
            <person name="Barry K.W."/>
            <person name="Condon B.J."/>
            <person name="Copeland A.C."/>
            <person name="Dhillon B."/>
            <person name="Glaser F."/>
            <person name="Hesse C.N."/>
            <person name="Kosti I."/>
            <person name="LaButti K."/>
            <person name="Lindquist E.A."/>
            <person name="Lucas S."/>
            <person name="Salamov A.A."/>
            <person name="Bradshaw R.E."/>
            <person name="Ciuffetti L."/>
            <person name="Hamelin R.C."/>
            <person name="Kema G.H.J."/>
            <person name="Lawrence C."/>
            <person name="Scott J.A."/>
            <person name="Spatafora J.W."/>
            <person name="Turgeon B.G."/>
            <person name="de Wit P.J.G.M."/>
            <person name="Zhong S."/>
            <person name="Goodwin S.B."/>
            <person name="Grigoriev I.V."/>
        </authorList>
    </citation>
    <scope>NUCLEOTIDE SEQUENCE [LARGE SCALE GENOMIC DNA]</scope>
    <source>
        <strain evidence="7">28A</strain>
    </source>
</reference>
<reference evidence="6 7" key="2">
    <citation type="journal article" date="2013" name="PLoS Genet.">
        <title>Comparative genome structure, secondary metabolite, and effector coding capacity across Cochliobolus pathogens.</title>
        <authorList>
            <person name="Condon B.J."/>
            <person name="Leng Y."/>
            <person name="Wu D."/>
            <person name="Bushley K.E."/>
            <person name="Ohm R.A."/>
            <person name="Otillar R."/>
            <person name="Martin J."/>
            <person name="Schackwitz W."/>
            <person name="Grimwood J."/>
            <person name="MohdZainudin N."/>
            <person name="Xue C."/>
            <person name="Wang R."/>
            <person name="Manning V.A."/>
            <person name="Dhillon B."/>
            <person name="Tu Z.J."/>
            <person name="Steffenson B.J."/>
            <person name="Salamov A."/>
            <person name="Sun H."/>
            <person name="Lowry S."/>
            <person name="LaButti K."/>
            <person name="Han J."/>
            <person name="Copeland A."/>
            <person name="Lindquist E."/>
            <person name="Barry K."/>
            <person name="Schmutz J."/>
            <person name="Baker S.E."/>
            <person name="Ciuffetti L.M."/>
            <person name="Grigoriev I.V."/>
            <person name="Zhong S."/>
            <person name="Turgeon B.G."/>
        </authorList>
    </citation>
    <scope>NUCLEOTIDE SEQUENCE [LARGE SCALE GENOMIC DNA]</scope>
    <source>
        <strain evidence="7">28A</strain>
    </source>
</reference>
<dbReference type="GO" id="GO:0016787">
    <property type="term" value="F:hydrolase activity"/>
    <property type="evidence" value="ECO:0007669"/>
    <property type="project" value="UniProtKB-KW"/>
</dbReference>
<feature type="active site" evidence="3">
    <location>
        <position position="212"/>
    </location>
</feature>
<sequence length="376" mass="41372">MVKLTQQPWKGIYALGAVGFELLRFPYFVVAYLVASRRQNPTWSFRQAIGVRFLASALWHVATLQLQEPLPLTPGAEKERFVLVKPGKDEAYKGPLRNSKDVVPAEIGGTWYPAPLTPGSDKSNVKVILHTHGGAFVHGDGRSGATGFLTSLFLKHTPATHVFCPQYRLAKLPVSSSSDPFPAGLQDVVTSYLYLVHDLKVPAENIIVSGDSAGGNLTISLLRYIAEFGAEAGLPSPAAGLLWSPWIDTSDNKAEYARTNRNYMSDYLSPPFTVWATEAYAGPAGESVLSQPYVCHKNSMFKTQVPIWINTGGAEILYFDDVEWAEQMKKAGNNVELDIEDNVPHDIILLGNTLGFEKEAVGMAERVGKWIKEYWA</sequence>
<dbReference type="SUPFAM" id="SSF53474">
    <property type="entry name" value="alpha/beta-Hydrolases"/>
    <property type="match status" value="1"/>
</dbReference>
<evidence type="ECO:0000256" key="1">
    <source>
        <dbReference type="ARBA" id="ARBA00010515"/>
    </source>
</evidence>
<organism evidence="6 7">
    <name type="scientific">Exserohilum turcicum (strain 28A)</name>
    <name type="common">Northern leaf blight fungus</name>
    <name type="synonym">Setosphaeria turcica</name>
    <dbReference type="NCBI Taxonomy" id="671987"/>
    <lineage>
        <taxon>Eukaryota</taxon>
        <taxon>Fungi</taxon>
        <taxon>Dikarya</taxon>
        <taxon>Ascomycota</taxon>
        <taxon>Pezizomycotina</taxon>
        <taxon>Dothideomycetes</taxon>
        <taxon>Pleosporomycetidae</taxon>
        <taxon>Pleosporales</taxon>
        <taxon>Pleosporineae</taxon>
        <taxon>Pleosporaceae</taxon>
        <taxon>Exserohilum</taxon>
    </lineage>
</organism>
<keyword evidence="4" id="KW-0472">Membrane</keyword>
<dbReference type="InterPro" id="IPR033140">
    <property type="entry name" value="Lipase_GDXG_put_SER_AS"/>
</dbReference>
<evidence type="ECO:0000313" key="6">
    <source>
        <dbReference type="EMBL" id="EOA88114.1"/>
    </source>
</evidence>
<keyword evidence="7" id="KW-1185">Reference proteome</keyword>
<keyword evidence="4" id="KW-0812">Transmembrane</keyword>
<dbReference type="AlphaFoldDB" id="R0KFM9"/>
<dbReference type="InterPro" id="IPR029058">
    <property type="entry name" value="AB_hydrolase_fold"/>
</dbReference>
<dbReference type="GeneID" id="19403146"/>
<dbReference type="Proteomes" id="UP000016935">
    <property type="component" value="Unassembled WGS sequence"/>
</dbReference>
<dbReference type="EMBL" id="KB908548">
    <property type="protein sequence ID" value="EOA88114.1"/>
    <property type="molecule type" value="Genomic_DNA"/>
</dbReference>
<dbReference type="PANTHER" id="PTHR48081:SF8">
    <property type="entry name" value="ALPHA_BETA HYDROLASE FOLD-3 DOMAIN-CONTAINING PROTEIN-RELATED"/>
    <property type="match status" value="1"/>
</dbReference>
<accession>R0KFM9</accession>
<dbReference type="Gene3D" id="3.40.50.1820">
    <property type="entry name" value="alpha/beta hydrolase"/>
    <property type="match status" value="1"/>
</dbReference>
<comment type="similarity">
    <text evidence="1">Belongs to the 'GDXG' lipolytic enzyme family.</text>
</comment>
<evidence type="ECO:0000256" key="4">
    <source>
        <dbReference type="SAM" id="Phobius"/>
    </source>
</evidence>
<dbReference type="PANTHER" id="PTHR48081">
    <property type="entry name" value="AB HYDROLASE SUPERFAMILY PROTEIN C4A8.06C"/>
    <property type="match status" value="1"/>
</dbReference>
<evidence type="ECO:0000313" key="7">
    <source>
        <dbReference type="Proteomes" id="UP000016935"/>
    </source>
</evidence>
<dbReference type="eggNOG" id="KOG1515">
    <property type="taxonomic scope" value="Eukaryota"/>
</dbReference>
<keyword evidence="4" id="KW-1133">Transmembrane helix</keyword>
<keyword evidence="2" id="KW-0378">Hydrolase</keyword>
<dbReference type="PROSITE" id="PS01174">
    <property type="entry name" value="LIPASE_GDXG_SER"/>
    <property type="match status" value="1"/>
</dbReference>
<dbReference type="InterPro" id="IPR050300">
    <property type="entry name" value="GDXG_lipolytic_enzyme"/>
</dbReference>
<feature type="domain" description="Alpha/beta hydrolase fold-3" evidence="5">
    <location>
        <begin position="128"/>
        <end position="348"/>
    </location>
</feature>
<feature type="transmembrane region" description="Helical" evidence="4">
    <location>
        <begin position="12"/>
        <end position="35"/>
    </location>
</feature>